<dbReference type="GeneID" id="43647785"/>
<gene>
    <name evidence="1" type="ORF">BDV38DRAFT_57825</name>
</gene>
<evidence type="ECO:0000313" key="1">
    <source>
        <dbReference type="EMBL" id="KAE8139009.1"/>
    </source>
</evidence>
<dbReference type="AlphaFoldDB" id="A0A5N6SZ08"/>
<evidence type="ECO:0000313" key="2">
    <source>
        <dbReference type="Proteomes" id="UP000325672"/>
    </source>
</evidence>
<name>A0A5N6SZ08_ASPPS</name>
<proteinExistence type="predicted"/>
<protein>
    <submittedName>
        <fullName evidence="1">Uncharacterized protein</fullName>
    </submittedName>
</protein>
<dbReference type="Proteomes" id="UP000325672">
    <property type="component" value="Unassembled WGS sequence"/>
</dbReference>
<keyword evidence="2" id="KW-1185">Reference proteome</keyword>
<sequence>MRHRTVNSTLRAWIRAGAFSLLVRLLVYISPADHRNHLSCKKPLFCNNQREVASESVPVPKLTPRRHFPACKSVKNKV</sequence>
<organism evidence="1 2">
    <name type="scientific">Aspergillus pseudotamarii</name>
    <dbReference type="NCBI Taxonomy" id="132259"/>
    <lineage>
        <taxon>Eukaryota</taxon>
        <taxon>Fungi</taxon>
        <taxon>Dikarya</taxon>
        <taxon>Ascomycota</taxon>
        <taxon>Pezizomycotina</taxon>
        <taxon>Eurotiomycetes</taxon>
        <taxon>Eurotiomycetidae</taxon>
        <taxon>Eurotiales</taxon>
        <taxon>Aspergillaceae</taxon>
        <taxon>Aspergillus</taxon>
        <taxon>Aspergillus subgen. Circumdati</taxon>
    </lineage>
</organism>
<reference evidence="1 2" key="1">
    <citation type="submission" date="2019-04" db="EMBL/GenBank/DDBJ databases">
        <title>Friends and foes A comparative genomics study of 23 Aspergillus species from section Flavi.</title>
        <authorList>
            <consortium name="DOE Joint Genome Institute"/>
            <person name="Kjaerbolling I."/>
            <person name="Vesth T."/>
            <person name="Frisvad J.C."/>
            <person name="Nybo J.L."/>
            <person name="Theobald S."/>
            <person name="Kildgaard S."/>
            <person name="Isbrandt T."/>
            <person name="Kuo A."/>
            <person name="Sato A."/>
            <person name="Lyhne E.K."/>
            <person name="Kogle M.E."/>
            <person name="Wiebenga A."/>
            <person name="Kun R.S."/>
            <person name="Lubbers R.J."/>
            <person name="Makela M.R."/>
            <person name="Barry K."/>
            <person name="Chovatia M."/>
            <person name="Clum A."/>
            <person name="Daum C."/>
            <person name="Haridas S."/>
            <person name="He G."/>
            <person name="LaButti K."/>
            <person name="Lipzen A."/>
            <person name="Mondo S."/>
            <person name="Riley R."/>
            <person name="Salamov A."/>
            <person name="Simmons B.A."/>
            <person name="Magnuson J.K."/>
            <person name="Henrissat B."/>
            <person name="Mortensen U.H."/>
            <person name="Larsen T.O."/>
            <person name="Devries R.P."/>
            <person name="Grigoriev I.V."/>
            <person name="Machida M."/>
            <person name="Baker S.E."/>
            <person name="Andersen M.R."/>
        </authorList>
    </citation>
    <scope>NUCLEOTIDE SEQUENCE [LARGE SCALE GENOMIC DNA]</scope>
    <source>
        <strain evidence="1 2">CBS 117625</strain>
    </source>
</reference>
<dbReference type="EMBL" id="ML743568">
    <property type="protein sequence ID" value="KAE8139009.1"/>
    <property type="molecule type" value="Genomic_DNA"/>
</dbReference>
<accession>A0A5N6SZ08</accession>
<dbReference type="RefSeq" id="XP_031915072.1">
    <property type="nucleotide sequence ID" value="XM_032063575.1"/>
</dbReference>